<organism evidence="2 3">
    <name type="scientific">Roseovarius pelagicus</name>
    <dbReference type="NCBI Taxonomy" id="2980108"/>
    <lineage>
        <taxon>Bacteria</taxon>
        <taxon>Pseudomonadati</taxon>
        <taxon>Pseudomonadota</taxon>
        <taxon>Alphaproteobacteria</taxon>
        <taxon>Rhodobacterales</taxon>
        <taxon>Roseobacteraceae</taxon>
        <taxon>Roseovarius</taxon>
    </lineage>
</organism>
<dbReference type="InterPro" id="IPR041698">
    <property type="entry name" value="Methyltransf_25"/>
</dbReference>
<name>A0ABY6DE85_9RHOB</name>
<accession>A0ABY6DE85</accession>
<dbReference type="RefSeq" id="WP_263048707.1">
    <property type="nucleotide sequence ID" value="NZ_CP106738.1"/>
</dbReference>
<evidence type="ECO:0000259" key="1">
    <source>
        <dbReference type="Pfam" id="PF13649"/>
    </source>
</evidence>
<dbReference type="InterPro" id="IPR029063">
    <property type="entry name" value="SAM-dependent_MTases_sf"/>
</dbReference>
<proteinExistence type="predicted"/>
<dbReference type="GO" id="GO:0008168">
    <property type="term" value="F:methyltransferase activity"/>
    <property type="evidence" value="ECO:0007669"/>
    <property type="project" value="UniProtKB-KW"/>
</dbReference>
<dbReference type="Gene3D" id="3.40.50.150">
    <property type="entry name" value="Vaccinia Virus protein VP39"/>
    <property type="match status" value="1"/>
</dbReference>
<dbReference type="Pfam" id="PF13649">
    <property type="entry name" value="Methyltransf_25"/>
    <property type="match status" value="1"/>
</dbReference>
<keyword evidence="2" id="KW-0808">Transferase</keyword>
<dbReference type="PANTHER" id="PTHR43464">
    <property type="entry name" value="METHYLTRANSFERASE"/>
    <property type="match status" value="1"/>
</dbReference>
<protein>
    <submittedName>
        <fullName evidence="2">Class I SAM-dependent methyltransferase</fullName>
    </submittedName>
</protein>
<dbReference type="CDD" id="cd02440">
    <property type="entry name" value="AdoMet_MTases"/>
    <property type="match status" value="1"/>
</dbReference>
<sequence>MAQNTEDLDAVYGATTPEASRRLYDDWSDSYDAENLAKGFWLPIVAAGVYARHMGRAEGAVLDAGCGTGLVGQSLSLMGYGPITGCDLSPEMIRMAEGTGAYAGFAEADMGAGLPFDDAAFTGFTCIGSFGPGHAPPESLDHLMRVTCPGGIGVFNVIEATYKEQGFGQMIKSLEERDLLRVEERSRPFRAYLLAEPELTTRIYAVRRL</sequence>
<evidence type="ECO:0000313" key="3">
    <source>
        <dbReference type="Proteomes" id="UP001064087"/>
    </source>
</evidence>
<dbReference type="EMBL" id="CP106738">
    <property type="protein sequence ID" value="UXX84464.1"/>
    <property type="molecule type" value="Genomic_DNA"/>
</dbReference>
<evidence type="ECO:0000313" key="2">
    <source>
        <dbReference type="EMBL" id="UXX84464.1"/>
    </source>
</evidence>
<gene>
    <name evidence="2" type="ORF">N7U68_07445</name>
</gene>
<reference evidence="2" key="1">
    <citation type="submission" date="2022-10" db="EMBL/GenBank/DDBJ databases">
        <title>Roseovarius pelagicus sp. nov., isolated from Arctic seawater.</title>
        <authorList>
            <person name="Hong Y.W."/>
            <person name="Hwang C.Y."/>
        </authorList>
    </citation>
    <scope>NUCLEOTIDE SEQUENCE</scope>
    <source>
        <strain evidence="2">HL-MP18</strain>
    </source>
</reference>
<dbReference type="GO" id="GO:0032259">
    <property type="term" value="P:methylation"/>
    <property type="evidence" value="ECO:0007669"/>
    <property type="project" value="UniProtKB-KW"/>
</dbReference>
<keyword evidence="2" id="KW-0489">Methyltransferase</keyword>
<dbReference type="Proteomes" id="UP001064087">
    <property type="component" value="Chromosome"/>
</dbReference>
<feature type="domain" description="Methyltransferase" evidence="1">
    <location>
        <begin position="61"/>
        <end position="151"/>
    </location>
</feature>
<keyword evidence="3" id="KW-1185">Reference proteome</keyword>
<dbReference type="SUPFAM" id="SSF53335">
    <property type="entry name" value="S-adenosyl-L-methionine-dependent methyltransferases"/>
    <property type="match status" value="1"/>
</dbReference>